<keyword evidence="1" id="KW-0812">Transmembrane</keyword>
<dbReference type="GO" id="GO:0030494">
    <property type="term" value="P:bacteriochlorophyll biosynthetic process"/>
    <property type="evidence" value="ECO:0007669"/>
    <property type="project" value="InterPro"/>
</dbReference>
<dbReference type="RefSeq" id="WP_012509371.1">
    <property type="nucleotide sequence ID" value="NC_011060.1"/>
</dbReference>
<dbReference type="KEGG" id="pph:Ppha_2749"/>
<feature type="transmembrane region" description="Helical" evidence="1">
    <location>
        <begin position="118"/>
        <end position="139"/>
    </location>
</feature>
<keyword evidence="1" id="KW-1133">Transmembrane helix</keyword>
<sequence>MPCYTPEQLALRNASIWTTVQLMLAPIQFVAFLVGVAVTYFYYRDSGIFPFYWVGAAFLFKTFMFALMFYTGAYFEKELFDKWIFSKEFMLEDIGSVIAGIFFVPYYFLAFTGASKEVLVWAAFITYFVYCANSVQYLVRISLEKRGERHSMQGHA</sequence>
<accession>B4SGG7</accession>
<dbReference type="HOGENOM" id="CLU_106299_0_0_10"/>
<reference evidence="2 3" key="1">
    <citation type="submission" date="2008-06" db="EMBL/GenBank/DDBJ databases">
        <title>Complete sequence of Pelodictyon phaeoclathratiforme BU-1.</title>
        <authorList>
            <consortium name="US DOE Joint Genome Institute"/>
            <person name="Lucas S."/>
            <person name="Copeland A."/>
            <person name="Lapidus A."/>
            <person name="Glavina del Rio T."/>
            <person name="Dalin E."/>
            <person name="Tice H."/>
            <person name="Bruce D."/>
            <person name="Goodwin L."/>
            <person name="Pitluck S."/>
            <person name="Schmutz J."/>
            <person name="Larimer F."/>
            <person name="Land M."/>
            <person name="Hauser L."/>
            <person name="Kyrpides N."/>
            <person name="Mikhailova N."/>
            <person name="Liu Z."/>
            <person name="Li T."/>
            <person name="Zhao F."/>
            <person name="Overmann J."/>
            <person name="Bryant D.A."/>
            <person name="Richardson P."/>
        </authorList>
    </citation>
    <scope>NUCLEOTIDE SEQUENCE [LARGE SCALE GENOMIC DNA]</scope>
    <source>
        <strain evidence="3">DSM 5477 / BU-1</strain>
    </source>
</reference>
<protein>
    <submittedName>
        <fullName evidence="2">2-vinyl bacteriochlorophyllide hydratase</fullName>
    </submittedName>
</protein>
<organism evidence="2 3">
    <name type="scientific">Pelodictyon phaeoclathratiforme (strain DSM 5477 / BU-1)</name>
    <dbReference type="NCBI Taxonomy" id="324925"/>
    <lineage>
        <taxon>Bacteria</taxon>
        <taxon>Pseudomonadati</taxon>
        <taxon>Chlorobiota</taxon>
        <taxon>Chlorobiia</taxon>
        <taxon>Chlorobiales</taxon>
        <taxon>Chlorobiaceae</taxon>
        <taxon>Chlorobium/Pelodictyon group</taxon>
        <taxon>Pelodictyon</taxon>
    </lineage>
</organism>
<keyword evidence="1" id="KW-0472">Membrane</keyword>
<dbReference type="AlphaFoldDB" id="B4SGG7"/>
<dbReference type="Pfam" id="PF07284">
    <property type="entry name" value="BCHF"/>
    <property type="match status" value="1"/>
</dbReference>
<dbReference type="NCBIfam" id="TIGR02020">
    <property type="entry name" value="BchF"/>
    <property type="match status" value="1"/>
</dbReference>
<dbReference type="Proteomes" id="UP000002724">
    <property type="component" value="Chromosome"/>
</dbReference>
<dbReference type="InterPro" id="IPR009905">
    <property type="entry name" value="BCHF"/>
</dbReference>
<keyword evidence="3" id="KW-1185">Reference proteome</keyword>
<dbReference type="STRING" id="324925.Ppha_2749"/>
<feature type="transmembrane region" description="Helical" evidence="1">
    <location>
        <begin position="49"/>
        <end position="73"/>
    </location>
</feature>
<evidence type="ECO:0000313" key="3">
    <source>
        <dbReference type="Proteomes" id="UP000002724"/>
    </source>
</evidence>
<name>B4SGG7_PELPB</name>
<gene>
    <name evidence="2" type="ordered locus">Ppha_2749</name>
</gene>
<dbReference type="GO" id="GO:0016836">
    <property type="term" value="F:hydro-lyase activity"/>
    <property type="evidence" value="ECO:0007669"/>
    <property type="project" value="InterPro"/>
</dbReference>
<feature type="transmembrane region" description="Helical" evidence="1">
    <location>
        <begin position="94"/>
        <end position="112"/>
    </location>
</feature>
<proteinExistence type="predicted"/>
<evidence type="ECO:0000256" key="1">
    <source>
        <dbReference type="SAM" id="Phobius"/>
    </source>
</evidence>
<evidence type="ECO:0000313" key="2">
    <source>
        <dbReference type="EMBL" id="ACF44903.1"/>
    </source>
</evidence>
<dbReference type="eggNOG" id="ENOG502ZS4D">
    <property type="taxonomic scope" value="Bacteria"/>
</dbReference>
<dbReference type="EMBL" id="CP001110">
    <property type="protein sequence ID" value="ACF44903.1"/>
    <property type="molecule type" value="Genomic_DNA"/>
</dbReference>
<dbReference type="OrthoDB" id="8562352at2"/>
<dbReference type="GO" id="GO:0019685">
    <property type="term" value="P:photosynthesis, dark reaction"/>
    <property type="evidence" value="ECO:0007669"/>
    <property type="project" value="InterPro"/>
</dbReference>
<feature type="transmembrane region" description="Helical" evidence="1">
    <location>
        <begin position="22"/>
        <end position="43"/>
    </location>
</feature>